<comment type="caution">
    <text evidence="3">The sequence shown here is derived from an EMBL/GenBank/DDBJ whole genome shotgun (WGS) entry which is preliminary data.</text>
</comment>
<evidence type="ECO:0000313" key="6">
    <source>
        <dbReference type="Proteomes" id="UP000253970"/>
    </source>
</evidence>
<comment type="cofactor">
    <cofactor evidence="1">
        <name>pyridoxal 5'-phosphate</name>
        <dbReference type="ChEBI" id="CHEBI:597326"/>
    </cofactor>
</comment>
<dbReference type="GO" id="GO:0008483">
    <property type="term" value="F:transaminase activity"/>
    <property type="evidence" value="ECO:0007669"/>
    <property type="project" value="UniProtKB-KW"/>
</dbReference>
<dbReference type="EMBL" id="PPTX01000021">
    <property type="protein sequence ID" value="RDB76727.1"/>
    <property type="molecule type" value="Genomic_DNA"/>
</dbReference>
<evidence type="ECO:0000256" key="1">
    <source>
        <dbReference type="RuleBase" id="RU000481"/>
    </source>
</evidence>
<gene>
    <name evidence="4" type="ORF">C1872_12435</name>
    <name evidence="3" type="ORF">C1875_11395</name>
</gene>
<dbReference type="PANTHER" id="PTHR42691:SF1">
    <property type="entry name" value="ASPARTATE AMINOTRANSFERASE YHDR-RELATED"/>
    <property type="match status" value="1"/>
</dbReference>
<dbReference type="EMBL" id="PPTU01000019">
    <property type="protein sequence ID" value="RDB68564.1"/>
    <property type="molecule type" value="Genomic_DNA"/>
</dbReference>
<dbReference type="GO" id="GO:0030170">
    <property type="term" value="F:pyridoxal phosphate binding"/>
    <property type="evidence" value="ECO:0007669"/>
    <property type="project" value="InterPro"/>
</dbReference>
<keyword evidence="1 3" id="KW-0032">Aminotransferase</keyword>
<dbReference type="CDD" id="cd00609">
    <property type="entry name" value="AAT_like"/>
    <property type="match status" value="1"/>
</dbReference>
<evidence type="ECO:0000313" key="4">
    <source>
        <dbReference type="EMBL" id="RDB76727.1"/>
    </source>
</evidence>
<evidence type="ECO:0000313" key="5">
    <source>
        <dbReference type="Proteomes" id="UP000253752"/>
    </source>
</evidence>
<dbReference type="Pfam" id="PF00155">
    <property type="entry name" value="Aminotran_1_2"/>
    <property type="match status" value="1"/>
</dbReference>
<dbReference type="Proteomes" id="UP000253752">
    <property type="component" value="Unassembled WGS sequence"/>
</dbReference>
<dbReference type="RefSeq" id="WP_035577440.1">
    <property type="nucleotide sequence ID" value="NZ_AP025575.1"/>
</dbReference>
<dbReference type="InterPro" id="IPR004839">
    <property type="entry name" value="Aminotransferase_I/II_large"/>
</dbReference>
<name>A0A369MCE4_EGGLN</name>
<keyword evidence="1 3" id="KW-0808">Transferase</keyword>
<evidence type="ECO:0000313" key="3">
    <source>
        <dbReference type="EMBL" id="RDB68564.1"/>
    </source>
</evidence>
<dbReference type="PANTHER" id="PTHR42691">
    <property type="entry name" value="ASPARTATE AMINOTRANSFERASE YHDR-RELATED"/>
    <property type="match status" value="1"/>
</dbReference>
<evidence type="ECO:0000259" key="2">
    <source>
        <dbReference type="Pfam" id="PF00155"/>
    </source>
</evidence>
<dbReference type="InterPro" id="IPR015421">
    <property type="entry name" value="PyrdxlP-dep_Trfase_major"/>
</dbReference>
<dbReference type="EC" id="2.6.1.-" evidence="1"/>
<comment type="similarity">
    <text evidence="1">Belongs to the class-I pyridoxal-phosphate-dependent aminotransferase family.</text>
</comment>
<accession>A0A369MCE4</accession>
<feature type="domain" description="Aminotransferase class I/classII large" evidence="2">
    <location>
        <begin position="34"/>
        <end position="379"/>
    </location>
</feature>
<dbReference type="Gene3D" id="3.40.640.10">
    <property type="entry name" value="Type I PLP-dependent aspartate aminotransferase-like (Major domain)"/>
    <property type="match status" value="1"/>
</dbReference>
<dbReference type="InterPro" id="IPR015424">
    <property type="entry name" value="PyrdxlP-dep_Trfase"/>
</dbReference>
<organism evidence="3 6">
    <name type="scientific">Eggerthella lenta</name>
    <name type="common">Eubacterium lentum</name>
    <dbReference type="NCBI Taxonomy" id="84112"/>
    <lineage>
        <taxon>Bacteria</taxon>
        <taxon>Bacillati</taxon>
        <taxon>Actinomycetota</taxon>
        <taxon>Coriobacteriia</taxon>
        <taxon>Eggerthellales</taxon>
        <taxon>Eggerthellaceae</taxon>
        <taxon>Eggerthella</taxon>
    </lineage>
</organism>
<protein>
    <recommendedName>
        <fullName evidence="1">Aminotransferase</fullName>
        <ecNumber evidence="1">2.6.1.-</ecNumber>
    </recommendedName>
</protein>
<dbReference type="NCBIfam" id="NF005305">
    <property type="entry name" value="PRK06836.1"/>
    <property type="match status" value="1"/>
</dbReference>
<reference evidence="5 6" key="1">
    <citation type="journal article" date="2018" name="Elife">
        <title>Discovery and characterization of a prevalent human gut bacterial enzyme sufficient for the inactivation of a family of plant toxins.</title>
        <authorList>
            <person name="Koppel N."/>
            <person name="Bisanz J.E."/>
            <person name="Pandelia M.E."/>
            <person name="Turnbaugh P.J."/>
            <person name="Balskus E.P."/>
        </authorList>
    </citation>
    <scope>NUCLEOTIDE SEQUENCE [LARGE SCALE GENOMIC DNA]</scope>
    <source>
        <strain evidence="4 5">MR1 #12</strain>
        <strain evidence="3 6">W1 BHI 6</strain>
    </source>
</reference>
<dbReference type="InterPro" id="IPR004838">
    <property type="entry name" value="NHTrfase_class1_PyrdxlP-BS"/>
</dbReference>
<dbReference type="SUPFAM" id="SSF53383">
    <property type="entry name" value="PLP-dependent transferases"/>
    <property type="match status" value="1"/>
</dbReference>
<proteinExistence type="inferred from homology"/>
<dbReference type="PROSITE" id="PS00105">
    <property type="entry name" value="AA_TRANSFER_CLASS_1"/>
    <property type="match status" value="1"/>
</dbReference>
<dbReference type="Proteomes" id="UP000253970">
    <property type="component" value="Unassembled WGS sequence"/>
</dbReference>
<sequence length="393" mass="42667">MVNERMYGLGAEPSAIRELFAYGMVRKAEIGAENVFDFSIGNPSVPAPDAVKQAVLELMDEEPSALHGYTPAAGDPRVRQAVADHIRRRYDVPAQPEQVYLTAGAAAGLAISISAVTEPGDEVIIIAPFFPEYKVWIGTAGCACVEVPAHVPDFQLDIDALAQAIGPKTAAIILNSPNNPVGAVCSRENLEAFAALLARKEEELGRKLYVISDEPYREITYGAEVPYVPCVWPRTIVCYSYSKSLSLPGERIGYLYVSDLMDDAREVSTAVAGAGRALGFICAPVLFQRVIARCIDEPSDVAAYAANRELLTTGLGELGYEFVEPQGAFYLWVRALEDDAQAFSDRAKAHELLLVPSDSFGVGGWVRVSYCVSREVIERSMPAFKALKESYEG</sequence>
<dbReference type="AlphaFoldDB" id="A0A369MCE4"/>